<keyword evidence="4" id="KW-0378">Hydrolase</keyword>
<dbReference type="Gene3D" id="2.20.230.10">
    <property type="entry name" value="Resuscitation-promoting factor rpfb"/>
    <property type="match status" value="1"/>
</dbReference>
<dbReference type="Pfam" id="PF07501">
    <property type="entry name" value="G5"/>
    <property type="match status" value="1"/>
</dbReference>
<evidence type="ECO:0000256" key="2">
    <source>
        <dbReference type="SAM" id="Phobius"/>
    </source>
</evidence>
<dbReference type="EMBL" id="LRIE01000062">
    <property type="protein sequence ID" value="KZM36008.1"/>
    <property type="molecule type" value="Genomic_DNA"/>
</dbReference>
<evidence type="ECO:0000256" key="1">
    <source>
        <dbReference type="ARBA" id="ARBA00022729"/>
    </source>
</evidence>
<dbReference type="PATRIC" id="fig|43678.3.peg.1393"/>
<dbReference type="RefSeq" id="WP_231907677.1">
    <property type="nucleotide sequence ID" value="NZ_LRIE01000062.1"/>
</dbReference>
<accession>A0A161YIH5</accession>
<comment type="caution">
    <text evidence="4">The sequence shown here is derived from an EMBL/GenBank/DDBJ whole genome shotgun (WGS) entry which is preliminary data.</text>
</comment>
<evidence type="ECO:0000313" key="4">
    <source>
        <dbReference type="EMBL" id="KZM36008.1"/>
    </source>
</evidence>
<dbReference type="Proteomes" id="UP000076447">
    <property type="component" value="Unassembled WGS sequence"/>
</dbReference>
<name>A0A161YIH5_9CELL</name>
<dbReference type="GO" id="GO:0016787">
    <property type="term" value="F:hydrolase activity"/>
    <property type="evidence" value="ECO:0007669"/>
    <property type="project" value="UniProtKB-KW"/>
</dbReference>
<dbReference type="InterPro" id="IPR011098">
    <property type="entry name" value="G5_dom"/>
</dbReference>
<evidence type="ECO:0000313" key="5">
    <source>
        <dbReference type="Proteomes" id="UP000076447"/>
    </source>
</evidence>
<feature type="domain" description="G5" evidence="3">
    <location>
        <begin position="248"/>
        <end position="329"/>
    </location>
</feature>
<dbReference type="SUPFAM" id="SSF53955">
    <property type="entry name" value="Lysozyme-like"/>
    <property type="match status" value="1"/>
</dbReference>
<dbReference type="SMART" id="SM01208">
    <property type="entry name" value="G5"/>
    <property type="match status" value="1"/>
</dbReference>
<sequence length="436" mass="45357">MPGQHDDWTLVKNPFRSIAGAHRARPAATSDVTSTDAISSQGVEAQASASATRRRRWPLVASATAVALVATGAVAYGSAKKTVELDVDGQVATVSTYAGSVEGLLAEEGVRVTDRDLIAPGADAPLKNGADVVVRYGRQVTVQTDGAQSDVWLTALDADEALETLAARGGDVRLVASRSAADGRAELGVRLDADGPVTVVADGESRTAPDGSIGVDAILEQQGIVLGEHDRVSVARDATADPAVSLVVHRVVVTDLPTATPIPFETTVQEDGNVYKDEAPTVAQEGVEGVHTLVERVTTVDGVEESREVVSDGVTSEPVAKIVVQGTKERPSGPAAAGSAREIGQQLVAARGWGSEQFACLDKLWTKESKWDSSATNPSSGAFGIPQSLPASKMASAGADWRTNPATQITWGLNYIAGSYGTPCAAWGHSQAKNWY</sequence>
<feature type="transmembrane region" description="Helical" evidence="2">
    <location>
        <begin position="57"/>
        <end position="77"/>
    </location>
</feature>
<dbReference type="AlphaFoldDB" id="A0A161YIH5"/>
<organism evidence="4 5">
    <name type="scientific">Oerskovia enterophila</name>
    <dbReference type="NCBI Taxonomy" id="43678"/>
    <lineage>
        <taxon>Bacteria</taxon>
        <taxon>Bacillati</taxon>
        <taxon>Actinomycetota</taxon>
        <taxon>Actinomycetes</taxon>
        <taxon>Micrococcales</taxon>
        <taxon>Cellulomonadaceae</taxon>
        <taxon>Oerskovia</taxon>
    </lineage>
</organism>
<dbReference type="STRING" id="43678.OJAG_13340"/>
<dbReference type="PROSITE" id="PS51109">
    <property type="entry name" value="G5"/>
    <property type="match status" value="1"/>
</dbReference>
<protein>
    <submittedName>
        <fullName evidence="4">Resuscitation-promoting factor Rpf2</fullName>
        <ecNumber evidence="4">3.-.-.-</ecNumber>
    </submittedName>
</protein>
<keyword evidence="1" id="KW-0732">Signal</keyword>
<keyword evidence="2" id="KW-1133">Transmembrane helix</keyword>
<dbReference type="EC" id="3.-.-.-" evidence="4"/>
<evidence type="ECO:0000259" key="3">
    <source>
        <dbReference type="PROSITE" id="PS51109"/>
    </source>
</evidence>
<keyword evidence="2" id="KW-0472">Membrane</keyword>
<dbReference type="Pfam" id="PF03990">
    <property type="entry name" value="DUF348"/>
    <property type="match status" value="3"/>
</dbReference>
<reference evidence="4 5" key="1">
    <citation type="submission" date="2016-01" db="EMBL/GenBank/DDBJ databases">
        <title>Genome sequence of Oerskovia enterophila VJag, an agar and cellulose degrading bacterium.</title>
        <authorList>
            <person name="Poehlein A."/>
            <person name="Jag V."/>
            <person name="Bengelsdorf F."/>
            <person name="Duerre P."/>
            <person name="Daniel R."/>
        </authorList>
    </citation>
    <scope>NUCLEOTIDE SEQUENCE [LARGE SCALE GENOMIC DNA]</scope>
    <source>
        <strain evidence="4 5">VJag</strain>
    </source>
</reference>
<dbReference type="InterPro" id="IPR007137">
    <property type="entry name" value="DUF348"/>
</dbReference>
<keyword evidence="2" id="KW-0812">Transmembrane</keyword>
<dbReference type="InterPro" id="IPR023346">
    <property type="entry name" value="Lysozyme-like_dom_sf"/>
</dbReference>
<proteinExistence type="predicted"/>
<gene>
    <name evidence="4" type="primary">rpf2_1</name>
    <name evidence="4" type="ORF">OJAG_13340</name>
</gene>